<evidence type="ECO:0000259" key="4">
    <source>
        <dbReference type="PROSITE" id="PS01124"/>
    </source>
</evidence>
<dbReference type="PROSITE" id="PS00041">
    <property type="entry name" value="HTH_ARAC_FAMILY_1"/>
    <property type="match status" value="1"/>
</dbReference>
<comment type="caution">
    <text evidence="5">The sequence shown here is derived from an EMBL/GenBank/DDBJ whole genome shotgun (WGS) entry which is preliminary data.</text>
</comment>
<keyword evidence="3" id="KW-0804">Transcription</keyword>
<gene>
    <name evidence="5" type="ORF">H0241_33640</name>
</gene>
<proteinExistence type="predicted"/>
<dbReference type="PRINTS" id="PR00032">
    <property type="entry name" value="HTHARAC"/>
</dbReference>
<dbReference type="InterPro" id="IPR050204">
    <property type="entry name" value="AraC_XylS_family_regulators"/>
</dbReference>
<dbReference type="GO" id="GO:0043565">
    <property type="term" value="F:sequence-specific DNA binding"/>
    <property type="evidence" value="ECO:0007669"/>
    <property type="project" value="InterPro"/>
</dbReference>
<dbReference type="EMBL" id="JACDTY010000034">
    <property type="protein sequence ID" value="MBA1145119.1"/>
    <property type="molecule type" value="Genomic_DNA"/>
</dbReference>
<dbReference type="InterPro" id="IPR020449">
    <property type="entry name" value="Tscrpt_reg_AraC-type_HTH"/>
</dbReference>
<feature type="domain" description="HTH araC/xylS-type" evidence="4">
    <location>
        <begin position="201"/>
        <end position="299"/>
    </location>
</feature>
<name>A0A838BG58_9HYPH</name>
<dbReference type="InterPro" id="IPR009057">
    <property type="entry name" value="Homeodomain-like_sf"/>
</dbReference>
<dbReference type="Pfam" id="PF12833">
    <property type="entry name" value="HTH_18"/>
    <property type="match status" value="1"/>
</dbReference>
<dbReference type="PROSITE" id="PS01124">
    <property type="entry name" value="HTH_ARAC_FAMILY_2"/>
    <property type="match status" value="1"/>
</dbReference>
<dbReference type="InterPro" id="IPR018060">
    <property type="entry name" value="HTH_AraC"/>
</dbReference>
<evidence type="ECO:0000256" key="3">
    <source>
        <dbReference type="ARBA" id="ARBA00023163"/>
    </source>
</evidence>
<dbReference type="Proteomes" id="UP000558284">
    <property type="component" value="Unassembled WGS sequence"/>
</dbReference>
<keyword evidence="2" id="KW-0238">DNA-binding</keyword>
<organism evidence="5 6">
    <name type="scientific">Mesorhizobium neociceri</name>
    <dbReference type="NCBI Taxonomy" id="1307853"/>
    <lineage>
        <taxon>Bacteria</taxon>
        <taxon>Pseudomonadati</taxon>
        <taxon>Pseudomonadota</taxon>
        <taxon>Alphaproteobacteria</taxon>
        <taxon>Hyphomicrobiales</taxon>
        <taxon>Phyllobacteriaceae</taxon>
        <taxon>Mesorhizobium</taxon>
    </lineage>
</organism>
<dbReference type="RefSeq" id="WP_181062024.1">
    <property type="nucleotide sequence ID" value="NZ_JACDTY010000034.1"/>
</dbReference>
<dbReference type="AlphaFoldDB" id="A0A838BG58"/>
<dbReference type="GO" id="GO:0003700">
    <property type="term" value="F:DNA-binding transcription factor activity"/>
    <property type="evidence" value="ECO:0007669"/>
    <property type="project" value="InterPro"/>
</dbReference>
<dbReference type="Gene3D" id="1.10.10.60">
    <property type="entry name" value="Homeodomain-like"/>
    <property type="match status" value="2"/>
</dbReference>
<evidence type="ECO:0000256" key="1">
    <source>
        <dbReference type="ARBA" id="ARBA00023015"/>
    </source>
</evidence>
<evidence type="ECO:0000256" key="2">
    <source>
        <dbReference type="ARBA" id="ARBA00023125"/>
    </source>
</evidence>
<dbReference type="SMART" id="SM00342">
    <property type="entry name" value="HTH_ARAC"/>
    <property type="match status" value="1"/>
</dbReference>
<keyword evidence="1" id="KW-0805">Transcription regulation</keyword>
<evidence type="ECO:0000313" key="5">
    <source>
        <dbReference type="EMBL" id="MBA1145119.1"/>
    </source>
</evidence>
<dbReference type="PANTHER" id="PTHR46796">
    <property type="entry name" value="HTH-TYPE TRANSCRIPTIONAL ACTIVATOR RHAS-RELATED"/>
    <property type="match status" value="1"/>
</dbReference>
<accession>A0A838BG58</accession>
<sequence>MTNQHIFSRGMQQVLGLPDQRIPVIKTIQNNSLAATRCRRDLPFDAITNPLPREDAYMIVIQISGKNSRELWLDGKPVKTEILGAGGVVFHDLRQSVQFCFHDPLDSVNYFLPRKTLNAIADDADASRVSDLTFTPGVGVMDQVVAELTRPLLPAFDNPDRVSQLFADHISLALGFHIAHTYGGMRTIARRQGGLAAWQERRAKELMGANLEEDVSTAELAKECSLSVGHFARAFRHSTGLSPHQWLLRRRLDEAHGLLRDSRLSLAEIARACGFADQSHFTNAYTRRRGISPGAWRRQKEIFPKS</sequence>
<keyword evidence="6" id="KW-1185">Reference proteome</keyword>
<dbReference type="SUPFAM" id="SSF46689">
    <property type="entry name" value="Homeodomain-like"/>
    <property type="match status" value="2"/>
</dbReference>
<dbReference type="PANTHER" id="PTHR46796:SF14">
    <property type="entry name" value="TRANSCRIPTIONAL REGULATORY PROTEIN"/>
    <property type="match status" value="1"/>
</dbReference>
<reference evidence="5 6" key="1">
    <citation type="submission" date="2020-07" db="EMBL/GenBank/DDBJ databases">
        <title>Definition of the novel symbiovar canariense within Mesorhizobium novociceri, a new species of genus Mesorhizobium nodulating Cicer canariense in the Caldera de Taburiente National Park (La Palma, Canary Islands).</title>
        <authorList>
            <person name="Leon-Barrios M."/>
            <person name="Perez-Yepez J."/>
            <person name="Flores-Felix J.D."/>
            <person name="Ramirez-Baena M.H."/>
            <person name="Pulido-Suarez L."/>
            <person name="Igual J.M."/>
            <person name="Velazquez E."/>
            <person name="Peix A."/>
        </authorList>
    </citation>
    <scope>NUCLEOTIDE SEQUENCE [LARGE SCALE GENOMIC DNA]</scope>
    <source>
        <strain evidence="5 6">CCANP35</strain>
    </source>
</reference>
<dbReference type="InterPro" id="IPR018062">
    <property type="entry name" value="HTH_AraC-typ_CS"/>
</dbReference>
<protein>
    <submittedName>
        <fullName evidence="5">Helix-turn-helix transcriptional regulator</fullName>
    </submittedName>
</protein>
<evidence type="ECO:0000313" key="6">
    <source>
        <dbReference type="Proteomes" id="UP000558284"/>
    </source>
</evidence>